<dbReference type="PATRIC" id="fig|48936.3.peg.4310"/>
<dbReference type="AlphaFoldDB" id="A0A0B8ZYP5"/>
<keyword evidence="3" id="KW-1185">Reference proteome</keyword>
<dbReference type="Pfam" id="PF02464">
    <property type="entry name" value="CinA"/>
    <property type="match status" value="1"/>
</dbReference>
<feature type="domain" description="CinA C-terminal" evidence="1">
    <location>
        <begin position="15"/>
        <end position="166"/>
    </location>
</feature>
<dbReference type="Gene3D" id="3.90.950.20">
    <property type="entry name" value="CinA-like"/>
    <property type="match status" value="1"/>
</dbReference>
<dbReference type="SUPFAM" id="SSF142433">
    <property type="entry name" value="CinA-like"/>
    <property type="match status" value="1"/>
</dbReference>
<dbReference type="RefSeq" id="WP_082013514.1">
    <property type="nucleotide sequence ID" value="NZ_JRVC01000031.1"/>
</dbReference>
<proteinExistence type="predicted"/>
<accession>A0A0B8ZYP5</accession>
<reference evidence="2 3" key="1">
    <citation type="submission" date="2014-10" db="EMBL/GenBank/DDBJ databases">
        <title>Draft genome sequence of Novosphingobium subterraneum DSM 12447.</title>
        <authorList>
            <person name="Gan H.M."/>
            <person name="Gan H.Y."/>
            <person name="Savka M.A."/>
        </authorList>
    </citation>
    <scope>NUCLEOTIDE SEQUENCE [LARGE SCALE GENOMIC DNA]</scope>
    <source>
        <strain evidence="2 3">DSM 12447</strain>
    </source>
</reference>
<name>A0A0B8ZYP5_9SPHN</name>
<evidence type="ECO:0000313" key="2">
    <source>
        <dbReference type="EMBL" id="KHS42264.1"/>
    </source>
</evidence>
<evidence type="ECO:0000259" key="1">
    <source>
        <dbReference type="Pfam" id="PF02464"/>
    </source>
</evidence>
<dbReference type="Proteomes" id="UP000031338">
    <property type="component" value="Unassembled WGS sequence"/>
</dbReference>
<dbReference type="InterPro" id="IPR008136">
    <property type="entry name" value="CinA_C"/>
</dbReference>
<protein>
    <recommendedName>
        <fullName evidence="1">CinA C-terminal domain-containing protein</fullName>
    </recommendedName>
</protein>
<organism evidence="2 3">
    <name type="scientific">Novosphingobium subterraneum</name>
    <dbReference type="NCBI Taxonomy" id="48936"/>
    <lineage>
        <taxon>Bacteria</taxon>
        <taxon>Pseudomonadati</taxon>
        <taxon>Pseudomonadota</taxon>
        <taxon>Alphaproteobacteria</taxon>
        <taxon>Sphingomonadales</taxon>
        <taxon>Sphingomonadaceae</taxon>
        <taxon>Novosphingobium</taxon>
    </lineage>
</organism>
<dbReference type="NCBIfam" id="TIGR00199">
    <property type="entry name" value="PncC_domain"/>
    <property type="match status" value="1"/>
</dbReference>
<evidence type="ECO:0000313" key="3">
    <source>
        <dbReference type="Proteomes" id="UP000031338"/>
    </source>
</evidence>
<dbReference type="STRING" id="48936.NJ75_04277"/>
<dbReference type="InterPro" id="IPR036653">
    <property type="entry name" value="CinA-like_C"/>
</dbReference>
<gene>
    <name evidence="2" type="ORF">NJ75_04277</name>
</gene>
<comment type="caution">
    <text evidence="2">The sequence shown here is derived from an EMBL/GenBank/DDBJ whole genome shotgun (WGS) entry which is preliminary data.</text>
</comment>
<dbReference type="EMBL" id="JRVC01000031">
    <property type="protein sequence ID" value="KHS42264.1"/>
    <property type="molecule type" value="Genomic_DNA"/>
</dbReference>
<sequence length="177" mass="18417">MPTDDLPDGIESAENHARKVLAQISAAGLTVATAESCTGGLLASLLTDIEGCSSAFDRGFVTYSAASKTEMLGVQANVIAMFGVVSREVALAMAQGALENSNADIALAITGFAGPGGARDEAGLVHLAASGKGHLAITRECHFGLADRALVRQRSINAALEMLEEACERLTDWRKRT</sequence>